<dbReference type="OrthoDB" id="2653326at2759"/>
<accession>A0A0C9U9Q6</accession>
<proteinExistence type="predicted"/>
<dbReference type="HOGENOM" id="CLU_3126010_0_0_1"/>
<gene>
    <name evidence="1" type="ORF">M422DRAFT_273195</name>
</gene>
<dbReference type="Proteomes" id="UP000054279">
    <property type="component" value="Unassembled WGS sequence"/>
</dbReference>
<dbReference type="EMBL" id="KN837397">
    <property type="protein sequence ID" value="KIJ25817.1"/>
    <property type="molecule type" value="Genomic_DNA"/>
</dbReference>
<reference evidence="1 2" key="1">
    <citation type="submission" date="2014-06" db="EMBL/GenBank/DDBJ databases">
        <title>Evolutionary Origins and Diversification of the Mycorrhizal Mutualists.</title>
        <authorList>
            <consortium name="DOE Joint Genome Institute"/>
            <consortium name="Mycorrhizal Genomics Consortium"/>
            <person name="Kohler A."/>
            <person name="Kuo A."/>
            <person name="Nagy L.G."/>
            <person name="Floudas D."/>
            <person name="Copeland A."/>
            <person name="Barry K.W."/>
            <person name="Cichocki N."/>
            <person name="Veneault-Fourrey C."/>
            <person name="LaButti K."/>
            <person name="Lindquist E.A."/>
            <person name="Lipzen A."/>
            <person name="Lundell T."/>
            <person name="Morin E."/>
            <person name="Murat C."/>
            <person name="Riley R."/>
            <person name="Ohm R."/>
            <person name="Sun H."/>
            <person name="Tunlid A."/>
            <person name="Henrissat B."/>
            <person name="Grigoriev I.V."/>
            <person name="Hibbett D.S."/>
            <person name="Martin F."/>
        </authorList>
    </citation>
    <scope>NUCLEOTIDE SEQUENCE [LARGE SCALE GENOMIC DNA]</scope>
    <source>
        <strain evidence="1 2">SS14</strain>
    </source>
</reference>
<name>A0A0C9U9Q6_SPHS4</name>
<dbReference type="AlphaFoldDB" id="A0A0C9U9Q6"/>
<evidence type="ECO:0000313" key="1">
    <source>
        <dbReference type="EMBL" id="KIJ25817.1"/>
    </source>
</evidence>
<protein>
    <submittedName>
        <fullName evidence="1">Uncharacterized protein</fullName>
    </submittedName>
</protein>
<evidence type="ECO:0000313" key="2">
    <source>
        <dbReference type="Proteomes" id="UP000054279"/>
    </source>
</evidence>
<keyword evidence="2" id="KW-1185">Reference proteome</keyword>
<sequence length="50" mass="5675">MTAQRSLMVIKFLPPRPLTSACTSKGTMTLLLQYRLVSVEQMKGLRIFFA</sequence>
<organism evidence="1 2">
    <name type="scientific">Sphaerobolus stellatus (strain SS14)</name>
    <dbReference type="NCBI Taxonomy" id="990650"/>
    <lineage>
        <taxon>Eukaryota</taxon>
        <taxon>Fungi</taxon>
        <taxon>Dikarya</taxon>
        <taxon>Basidiomycota</taxon>
        <taxon>Agaricomycotina</taxon>
        <taxon>Agaricomycetes</taxon>
        <taxon>Phallomycetidae</taxon>
        <taxon>Geastrales</taxon>
        <taxon>Sphaerobolaceae</taxon>
        <taxon>Sphaerobolus</taxon>
    </lineage>
</organism>